<dbReference type="InterPro" id="IPR011009">
    <property type="entry name" value="Kinase-like_dom_sf"/>
</dbReference>
<dbReference type="InterPro" id="IPR002372">
    <property type="entry name" value="PQQ_rpt_dom"/>
</dbReference>
<keyword evidence="6" id="KW-0472">Membrane</keyword>
<dbReference type="SUPFAM" id="SSF50998">
    <property type="entry name" value="Quinoprotein alcohol dehydrogenase-like"/>
    <property type="match status" value="2"/>
</dbReference>
<dbReference type="Gene3D" id="2.130.10.10">
    <property type="entry name" value="YVTN repeat-like/Quinoprotein amine dehydrogenase"/>
    <property type="match status" value="2"/>
</dbReference>
<evidence type="ECO:0000256" key="5">
    <source>
        <dbReference type="PROSITE-ProRule" id="PRU10141"/>
    </source>
</evidence>
<dbReference type="InterPro" id="IPR015943">
    <property type="entry name" value="WD40/YVTN_repeat-like_dom_sf"/>
</dbReference>
<keyword evidence="1 8" id="KW-0808">Transferase</keyword>
<dbReference type="CDD" id="cd14014">
    <property type="entry name" value="STKc_PknB_like"/>
    <property type="match status" value="1"/>
</dbReference>
<dbReference type="Gene3D" id="1.10.510.10">
    <property type="entry name" value="Transferase(Phosphotransferase) domain 1"/>
    <property type="match status" value="1"/>
</dbReference>
<protein>
    <submittedName>
        <fullName evidence="8">Serine/threonine-protein kinase</fullName>
        <ecNumber evidence="8">2.7.11.1</ecNumber>
    </submittedName>
</protein>
<organism evidence="8 9">
    <name type="scientific">Actinomadura sediminis</name>
    <dbReference type="NCBI Taxonomy" id="1038904"/>
    <lineage>
        <taxon>Bacteria</taxon>
        <taxon>Bacillati</taxon>
        <taxon>Actinomycetota</taxon>
        <taxon>Actinomycetes</taxon>
        <taxon>Streptosporangiales</taxon>
        <taxon>Thermomonosporaceae</taxon>
        <taxon>Actinomadura</taxon>
    </lineage>
</organism>
<dbReference type="Pfam" id="PF13360">
    <property type="entry name" value="PQQ_2"/>
    <property type="match status" value="2"/>
</dbReference>
<dbReference type="SMART" id="SM00220">
    <property type="entry name" value="S_TKc"/>
    <property type="match status" value="1"/>
</dbReference>
<accession>A0ABW3EFK9</accession>
<reference evidence="9" key="1">
    <citation type="journal article" date="2019" name="Int. J. Syst. Evol. Microbiol.">
        <title>The Global Catalogue of Microorganisms (GCM) 10K type strain sequencing project: providing services to taxonomists for standard genome sequencing and annotation.</title>
        <authorList>
            <consortium name="The Broad Institute Genomics Platform"/>
            <consortium name="The Broad Institute Genome Sequencing Center for Infectious Disease"/>
            <person name="Wu L."/>
            <person name="Ma J."/>
        </authorList>
    </citation>
    <scope>NUCLEOTIDE SEQUENCE [LARGE SCALE GENOMIC DNA]</scope>
    <source>
        <strain evidence="9">JCM 31202</strain>
    </source>
</reference>
<keyword evidence="3 8" id="KW-0418">Kinase</keyword>
<dbReference type="PROSITE" id="PS00108">
    <property type="entry name" value="PROTEIN_KINASE_ST"/>
    <property type="match status" value="1"/>
</dbReference>
<sequence length="710" mass="75300">MTALEPGDPERIGRYRLLRRLGEGGMGVVYLGASPAGRAVAIKVVRPELAGDPDFRARFRGEVEAAQKVGGAFTGPVVEAEPDGTVPWLAIAYVNGLDLKETVERHGPMPEPLLRTLGAGLGEALIAIHAAGLLHRDLKPANILLAKDGPKVIDFGISKAADTTGPTAEGRFIGSPGYMSPEQIRGTRLTPAADVFAYGAVLAFAATGRPPFGTGAVPAIVHRTLHEEPDLRGVPASLVRLVTACLSRDPGRRPAAKLLPTLLAAQPVAPGWLPGDLGEELRQREDTLVLDLRTLARERTRRRLLIGGAAAAGLAAIGGGTAAALAATRPGKGDGLPPPKPLWRTAIEDEDDIALVVRSRSIISIARKTFKDDLRGYSLATGRQIWSETGQVVTGPELVYTMPGSRGTVVAMDDSQAVKWTYEPPAKYRFPELIAPANGLLALGGDRTITGLDPATGRRLWSREWPQASYTVLYGIQGRTLLGGADEGEGESRHFALDIATGAVRWSGTRETMLLVPRDGDLVFASSSRTTLDALSAETGRKVWSADLPNAAKDPDKDALFLNVTVADGLVYMNGPTVYALDASTGRQRWTYAPSSPGGRTRNLLIDGRYAYILDGPRLVALDARTGGRLWSADTPVSDTAPMVAAGGLICIGVAGSTDSGLYAWDAETGRLVWNYPMATPASTKQWRLSANDRTLAAAHGNVLLAFRLG</sequence>
<dbReference type="InterPro" id="IPR011047">
    <property type="entry name" value="Quinoprotein_ADH-like_sf"/>
</dbReference>
<dbReference type="PANTHER" id="PTHR43289:SF34">
    <property type="entry name" value="SERINE_THREONINE-PROTEIN KINASE YBDM-RELATED"/>
    <property type="match status" value="1"/>
</dbReference>
<keyword evidence="4 5" id="KW-0067">ATP-binding</keyword>
<proteinExistence type="predicted"/>
<evidence type="ECO:0000313" key="8">
    <source>
        <dbReference type="EMBL" id="MFD0899073.1"/>
    </source>
</evidence>
<keyword evidence="6" id="KW-1133">Transmembrane helix</keyword>
<keyword evidence="9" id="KW-1185">Reference proteome</keyword>
<dbReference type="PANTHER" id="PTHR43289">
    <property type="entry name" value="MITOGEN-ACTIVATED PROTEIN KINASE KINASE KINASE 20-RELATED"/>
    <property type="match status" value="1"/>
</dbReference>
<evidence type="ECO:0000313" key="9">
    <source>
        <dbReference type="Proteomes" id="UP001596972"/>
    </source>
</evidence>
<keyword evidence="6" id="KW-0812">Transmembrane</keyword>
<dbReference type="PROSITE" id="PS00107">
    <property type="entry name" value="PROTEIN_KINASE_ATP"/>
    <property type="match status" value="1"/>
</dbReference>
<dbReference type="EMBL" id="JBHTJA010000001">
    <property type="protein sequence ID" value="MFD0899073.1"/>
    <property type="molecule type" value="Genomic_DNA"/>
</dbReference>
<dbReference type="Gene3D" id="3.30.200.20">
    <property type="entry name" value="Phosphorylase Kinase, domain 1"/>
    <property type="match status" value="1"/>
</dbReference>
<dbReference type="Pfam" id="PF00069">
    <property type="entry name" value="Pkinase"/>
    <property type="match status" value="1"/>
</dbReference>
<evidence type="ECO:0000259" key="7">
    <source>
        <dbReference type="PROSITE" id="PS50011"/>
    </source>
</evidence>
<evidence type="ECO:0000256" key="4">
    <source>
        <dbReference type="ARBA" id="ARBA00022840"/>
    </source>
</evidence>
<dbReference type="EC" id="2.7.11.1" evidence="8"/>
<feature type="transmembrane region" description="Helical" evidence="6">
    <location>
        <begin position="304"/>
        <end position="327"/>
    </location>
</feature>
<gene>
    <name evidence="8" type="ORF">ACFQ11_01520</name>
</gene>
<comment type="caution">
    <text evidence="8">The sequence shown here is derived from an EMBL/GenBank/DDBJ whole genome shotgun (WGS) entry which is preliminary data.</text>
</comment>
<keyword evidence="2 5" id="KW-0547">Nucleotide-binding</keyword>
<dbReference type="SUPFAM" id="SSF56112">
    <property type="entry name" value="Protein kinase-like (PK-like)"/>
    <property type="match status" value="1"/>
</dbReference>
<dbReference type="InterPro" id="IPR017441">
    <property type="entry name" value="Protein_kinase_ATP_BS"/>
</dbReference>
<dbReference type="GO" id="GO:0004674">
    <property type="term" value="F:protein serine/threonine kinase activity"/>
    <property type="evidence" value="ECO:0007669"/>
    <property type="project" value="UniProtKB-EC"/>
</dbReference>
<name>A0ABW3EFK9_9ACTN</name>
<evidence type="ECO:0000256" key="3">
    <source>
        <dbReference type="ARBA" id="ARBA00022777"/>
    </source>
</evidence>
<dbReference type="InterPro" id="IPR000719">
    <property type="entry name" value="Prot_kinase_dom"/>
</dbReference>
<dbReference type="InterPro" id="IPR018391">
    <property type="entry name" value="PQQ_b-propeller_rpt"/>
</dbReference>
<dbReference type="RefSeq" id="WP_378295870.1">
    <property type="nucleotide sequence ID" value="NZ_JBHTJA010000001.1"/>
</dbReference>
<evidence type="ECO:0000256" key="1">
    <source>
        <dbReference type="ARBA" id="ARBA00022679"/>
    </source>
</evidence>
<dbReference type="Proteomes" id="UP001596972">
    <property type="component" value="Unassembled WGS sequence"/>
</dbReference>
<dbReference type="SMART" id="SM00564">
    <property type="entry name" value="PQQ"/>
    <property type="match status" value="5"/>
</dbReference>
<feature type="domain" description="Protein kinase" evidence="7">
    <location>
        <begin position="15"/>
        <end position="269"/>
    </location>
</feature>
<feature type="binding site" evidence="5">
    <location>
        <position position="43"/>
    </location>
    <ligand>
        <name>ATP</name>
        <dbReference type="ChEBI" id="CHEBI:30616"/>
    </ligand>
</feature>
<dbReference type="PROSITE" id="PS50011">
    <property type="entry name" value="PROTEIN_KINASE_DOM"/>
    <property type="match status" value="1"/>
</dbReference>
<evidence type="ECO:0000256" key="6">
    <source>
        <dbReference type="SAM" id="Phobius"/>
    </source>
</evidence>
<evidence type="ECO:0000256" key="2">
    <source>
        <dbReference type="ARBA" id="ARBA00022741"/>
    </source>
</evidence>
<dbReference type="InterPro" id="IPR008271">
    <property type="entry name" value="Ser/Thr_kinase_AS"/>
</dbReference>